<protein>
    <submittedName>
        <fullName evidence="1">Uncharacterized protein</fullName>
    </submittedName>
</protein>
<organism evidence="1 2">
    <name type="scientific">Ceratopteris richardii</name>
    <name type="common">Triangle waterfern</name>
    <dbReference type="NCBI Taxonomy" id="49495"/>
    <lineage>
        <taxon>Eukaryota</taxon>
        <taxon>Viridiplantae</taxon>
        <taxon>Streptophyta</taxon>
        <taxon>Embryophyta</taxon>
        <taxon>Tracheophyta</taxon>
        <taxon>Polypodiopsida</taxon>
        <taxon>Polypodiidae</taxon>
        <taxon>Polypodiales</taxon>
        <taxon>Pteridineae</taxon>
        <taxon>Pteridaceae</taxon>
        <taxon>Parkerioideae</taxon>
        <taxon>Ceratopteris</taxon>
    </lineage>
</organism>
<evidence type="ECO:0000313" key="2">
    <source>
        <dbReference type="Proteomes" id="UP000825935"/>
    </source>
</evidence>
<name>A0A8T2RC02_CERRI</name>
<proteinExistence type="predicted"/>
<keyword evidence="2" id="KW-1185">Reference proteome</keyword>
<dbReference type="EMBL" id="CM035433">
    <property type="protein sequence ID" value="KAH7293178.1"/>
    <property type="molecule type" value="Genomic_DNA"/>
</dbReference>
<accession>A0A8T2RC02</accession>
<dbReference type="AlphaFoldDB" id="A0A8T2RC02"/>
<evidence type="ECO:0000313" key="1">
    <source>
        <dbReference type="EMBL" id="KAH7293178.1"/>
    </source>
</evidence>
<reference evidence="1" key="1">
    <citation type="submission" date="2021-08" db="EMBL/GenBank/DDBJ databases">
        <title>WGS assembly of Ceratopteris richardii.</title>
        <authorList>
            <person name="Marchant D.B."/>
            <person name="Chen G."/>
            <person name="Jenkins J."/>
            <person name="Shu S."/>
            <person name="Leebens-Mack J."/>
            <person name="Grimwood J."/>
            <person name="Schmutz J."/>
            <person name="Soltis P."/>
            <person name="Soltis D."/>
            <person name="Chen Z.-H."/>
        </authorList>
    </citation>
    <scope>NUCLEOTIDE SEQUENCE</scope>
    <source>
        <strain evidence="1">Whitten #5841</strain>
        <tissue evidence="1">Leaf</tissue>
    </source>
</reference>
<comment type="caution">
    <text evidence="1">The sequence shown here is derived from an EMBL/GenBank/DDBJ whole genome shotgun (WGS) entry which is preliminary data.</text>
</comment>
<dbReference type="Proteomes" id="UP000825935">
    <property type="component" value="Chromosome 28"/>
</dbReference>
<sequence>MFAFLGRENPGNAGKVYTRAVQRALQGLPHCAGYGGPIVFTFYCVMASKITYLREHGELSFFCFIGSIATKSKSNEGRTPNLLHRKVRRLDQLHSRREENLILFFHALSENSRT</sequence>
<gene>
    <name evidence="1" type="ORF">KP509_28G015000</name>
</gene>